<dbReference type="PANTHER" id="PTHR48104:SF30">
    <property type="entry name" value="METACASPASE-1"/>
    <property type="match status" value="1"/>
</dbReference>
<dbReference type="InterPro" id="IPR011600">
    <property type="entry name" value="Pept_C14_caspase"/>
</dbReference>
<reference evidence="2 3" key="1">
    <citation type="submission" date="2008-07" db="EMBL/GenBank/DDBJ databases">
        <authorList>
            <person name="Tandeau de Marsac N."/>
            <person name="Ferriera S."/>
            <person name="Johnson J."/>
            <person name="Kravitz S."/>
            <person name="Beeson K."/>
            <person name="Sutton G."/>
            <person name="Rogers Y.-H."/>
            <person name="Friedman R."/>
            <person name="Frazier M."/>
            <person name="Venter J.C."/>
        </authorList>
    </citation>
    <scope>NUCLEOTIDE SEQUENCE [LARGE SCALE GENOMIC DNA]</scope>
    <source>
        <strain evidence="2 3">PCC 7420</strain>
    </source>
</reference>
<protein>
    <submittedName>
        <fullName evidence="2">Caspase domain protein</fullName>
    </submittedName>
</protein>
<dbReference type="EMBL" id="DS989842">
    <property type="protein sequence ID" value="EDX77999.1"/>
    <property type="molecule type" value="Genomic_DNA"/>
</dbReference>
<evidence type="ECO:0000259" key="1">
    <source>
        <dbReference type="Pfam" id="PF00656"/>
    </source>
</evidence>
<dbReference type="GO" id="GO:0006508">
    <property type="term" value="P:proteolysis"/>
    <property type="evidence" value="ECO:0007669"/>
    <property type="project" value="InterPro"/>
</dbReference>
<dbReference type="GO" id="GO:0004197">
    <property type="term" value="F:cysteine-type endopeptidase activity"/>
    <property type="evidence" value="ECO:0007669"/>
    <property type="project" value="InterPro"/>
</dbReference>
<dbReference type="STRING" id="118168.MC7420_7737"/>
<dbReference type="GO" id="GO:0005737">
    <property type="term" value="C:cytoplasm"/>
    <property type="evidence" value="ECO:0007669"/>
    <property type="project" value="TreeGrafter"/>
</dbReference>
<evidence type="ECO:0000313" key="2">
    <source>
        <dbReference type="EMBL" id="EDX77999.1"/>
    </source>
</evidence>
<dbReference type="AlphaFoldDB" id="B4VID0"/>
<dbReference type="RefSeq" id="WP_006098435.1">
    <property type="nucleotide sequence ID" value="NZ_DS989842.1"/>
</dbReference>
<sequence length="667" mass="76452">MSRNLYALLVGINEYPEPVSRLYGCLKDINAVEEYLLERVATDGFQLKLHKLLDQQATRQAIIDGFLQHLCQAGRNDIVLFYYSGHGGQATTPKEFEHLEPDLLQETLICYDSRTKGGWDLADKELGYLIDKVAKNNPHICIILDSCHSGSGTKDPLLETKVRRGSIDRRERPLNSYIFQPEELETIWLPCSNPEKYRSGWNLPQGRHILLAACRDFQEAKDEINNERRGAFSYCLMETLRNNGNKLTYQDLLRQTNSLLYSYFNQQSPQIEVYSSDDEDDENQVFLDGAIAERQSYFMVSYNKECNDWVIDGGAVHGIPRPSKGETTFLAMFPSNCKDLRDPSKSVGEAEVTEVLQSLSKVEISGLENLTKERQFKAVVTRLPLPRLGIYFDGEKAGVNLARQALKSAHLGKPSIYVDEEQELTKAEFRLLCSNNQYLIVRPNDDHPLVEQIDSYTIENAEKVIRRLEHIARWQTIVKLQSPPTSSIKPGDIKMKIFSEDNKELSQSNGICLEYKYKEGKFSEPIFRLSITNNSDKTLYCNVFDLSGLFAVKAAFFKTTLEIKPNSQPHFSRRLKNSIPKPLLKPGITEYKDIFKLIVSTEDFDAKLMEQDKLDAPREKYQTRSLYKQGTLNRFMDRVQNRDVGSASEEMYEDWYTEQVVVTTVHP</sequence>
<dbReference type="Proteomes" id="UP000003835">
    <property type="component" value="Unassembled WGS sequence"/>
</dbReference>
<organism evidence="2 3">
    <name type="scientific">Coleofasciculus chthonoplastes PCC 7420</name>
    <dbReference type="NCBI Taxonomy" id="118168"/>
    <lineage>
        <taxon>Bacteria</taxon>
        <taxon>Bacillati</taxon>
        <taxon>Cyanobacteriota</taxon>
        <taxon>Cyanophyceae</taxon>
        <taxon>Coleofasciculales</taxon>
        <taxon>Coleofasciculaceae</taxon>
        <taxon>Coleofasciculus</taxon>
    </lineage>
</organism>
<dbReference type="OrthoDB" id="8447555at2"/>
<feature type="domain" description="Peptidase C14 caspase" evidence="1">
    <location>
        <begin position="6"/>
        <end position="273"/>
    </location>
</feature>
<dbReference type="Gene3D" id="3.40.50.1460">
    <property type="match status" value="1"/>
</dbReference>
<dbReference type="PANTHER" id="PTHR48104">
    <property type="entry name" value="METACASPASE-4"/>
    <property type="match status" value="1"/>
</dbReference>
<name>B4VID0_9CYAN</name>
<dbReference type="eggNOG" id="COG4249">
    <property type="taxonomic scope" value="Bacteria"/>
</dbReference>
<accession>B4VID0</accession>
<dbReference type="InterPro" id="IPR029030">
    <property type="entry name" value="Caspase-like_dom_sf"/>
</dbReference>
<keyword evidence="3" id="KW-1185">Reference proteome</keyword>
<evidence type="ECO:0000313" key="3">
    <source>
        <dbReference type="Proteomes" id="UP000003835"/>
    </source>
</evidence>
<gene>
    <name evidence="2" type="ORF">MC7420_7737</name>
</gene>
<dbReference type="HOGENOM" id="CLU_016759_0_0_3"/>
<dbReference type="Pfam" id="PF00656">
    <property type="entry name" value="Peptidase_C14"/>
    <property type="match status" value="1"/>
</dbReference>
<dbReference type="SUPFAM" id="SSF52129">
    <property type="entry name" value="Caspase-like"/>
    <property type="match status" value="1"/>
</dbReference>
<proteinExistence type="predicted"/>
<dbReference type="InterPro" id="IPR050452">
    <property type="entry name" value="Metacaspase"/>
</dbReference>